<sequence length="330" mass="36008" precursor="true">MRRTPLAICLWLALAPAAIAQCQGEDLRETMSAGERARLDARVAAMPYATGNRWRAERNGEVIHLVGTMHLSDPRLDAPLERLRPVIDGAGAVLLEMPQEEQAELMQSLSSRPELLLLTENTLPELMEESDWQALSAAARDQGIPPFMAAKFRPWYLSMMLSLPACAKSAMEARDGLDMRIEAMAEAAGVPTLALEPFDTTFNIFNAEPLDEQIEMMTVSLATQDSGEDGFATTIAAYFDEAVGEMWAFSEILVARSGLLPPDEAEALVEESGAAVLDQRNRAWIPVILHAAETYDAPIVAAFGAAHLPGEEGVLHMLEEAGFSVTREPF</sequence>
<evidence type="ECO:0000256" key="1">
    <source>
        <dbReference type="SAM" id="SignalP"/>
    </source>
</evidence>
<proteinExistence type="predicted"/>
<keyword evidence="3" id="KW-1185">Reference proteome</keyword>
<accession>A0A1P8URI0</accession>
<name>A0A1P8URI0_9RHOB</name>
<dbReference type="STRING" id="1250539.Ga0080574_TMP1594"/>
<feature type="chain" id="PRO_5013383592" description="TraB family protein" evidence="1">
    <location>
        <begin position="21"/>
        <end position="330"/>
    </location>
</feature>
<dbReference type="Proteomes" id="UP000187059">
    <property type="component" value="Chromosome"/>
</dbReference>
<dbReference type="InterPro" id="IPR002816">
    <property type="entry name" value="TraB/PrgY/GumN_fam"/>
</dbReference>
<evidence type="ECO:0008006" key="4">
    <source>
        <dbReference type="Google" id="ProtNLM"/>
    </source>
</evidence>
<evidence type="ECO:0000313" key="3">
    <source>
        <dbReference type="Proteomes" id="UP000187059"/>
    </source>
</evidence>
<feature type="signal peptide" evidence="1">
    <location>
        <begin position="1"/>
        <end position="20"/>
    </location>
</feature>
<dbReference type="OrthoDB" id="9806326at2"/>
<dbReference type="Pfam" id="PF01963">
    <property type="entry name" value="TraB_PrgY_gumN"/>
    <property type="match status" value="1"/>
</dbReference>
<reference evidence="2 3" key="1">
    <citation type="submission" date="2016-04" db="EMBL/GenBank/DDBJ databases">
        <title>Deep-sea bacteria in the southern Pacific.</title>
        <authorList>
            <person name="Tang K."/>
        </authorList>
    </citation>
    <scope>NUCLEOTIDE SEQUENCE [LARGE SCALE GENOMIC DNA]</scope>
    <source>
        <strain evidence="2 3">JLT2014</strain>
    </source>
</reference>
<keyword evidence="1" id="KW-0732">Signal</keyword>
<dbReference type="KEGG" id="paby:Ga0080574_TMP1594"/>
<dbReference type="AlphaFoldDB" id="A0A1P8URI0"/>
<organism evidence="2 3">
    <name type="scientific">Salipiger abyssi</name>
    <dbReference type="NCBI Taxonomy" id="1250539"/>
    <lineage>
        <taxon>Bacteria</taxon>
        <taxon>Pseudomonadati</taxon>
        <taxon>Pseudomonadota</taxon>
        <taxon>Alphaproteobacteria</taxon>
        <taxon>Rhodobacterales</taxon>
        <taxon>Roseobacteraceae</taxon>
        <taxon>Salipiger</taxon>
    </lineage>
</organism>
<dbReference type="CDD" id="cd14789">
    <property type="entry name" value="Tiki"/>
    <property type="match status" value="1"/>
</dbReference>
<evidence type="ECO:0000313" key="2">
    <source>
        <dbReference type="EMBL" id="APZ51928.1"/>
    </source>
</evidence>
<protein>
    <recommendedName>
        <fullName evidence="4">TraB family protein</fullName>
    </recommendedName>
</protein>
<dbReference type="RefSeq" id="WP_076696848.1">
    <property type="nucleotide sequence ID" value="NZ_CP015093.1"/>
</dbReference>
<dbReference type="InterPro" id="IPR047111">
    <property type="entry name" value="YbaP-like"/>
</dbReference>
<dbReference type="EMBL" id="CP015093">
    <property type="protein sequence ID" value="APZ51928.1"/>
    <property type="molecule type" value="Genomic_DNA"/>
</dbReference>
<dbReference type="PANTHER" id="PTHR40590:SF1">
    <property type="entry name" value="CYTOPLASMIC PROTEIN"/>
    <property type="match status" value="1"/>
</dbReference>
<gene>
    <name evidence="2" type="ORF">Ga0080574_TMP1594</name>
</gene>
<dbReference type="PANTHER" id="PTHR40590">
    <property type="entry name" value="CYTOPLASMIC PROTEIN-RELATED"/>
    <property type="match status" value="1"/>
</dbReference>